<sequence>MTFFNDWRIIILLCLTLGLAPFYPEPHLWGKIKWIAGGANGMEAMDWFDTLWHLLPFLLLVRLIFVKFIKK</sequence>
<evidence type="ECO:0000313" key="2">
    <source>
        <dbReference type="EMBL" id="AVI51778.1"/>
    </source>
</evidence>
<dbReference type="Proteomes" id="UP000238442">
    <property type="component" value="Chromosome"/>
</dbReference>
<keyword evidence="1" id="KW-0472">Membrane</keyword>
<keyword evidence="1" id="KW-0812">Transmembrane</keyword>
<dbReference type="KEGG" id="aue:C5O00_11610"/>
<keyword evidence="1" id="KW-1133">Transmembrane helix</keyword>
<dbReference type="OrthoDB" id="1467821at2"/>
<evidence type="ECO:0000256" key="1">
    <source>
        <dbReference type="SAM" id="Phobius"/>
    </source>
</evidence>
<proteinExistence type="predicted"/>
<keyword evidence="3" id="KW-1185">Reference proteome</keyword>
<dbReference type="EMBL" id="CP027062">
    <property type="protein sequence ID" value="AVI51778.1"/>
    <property type="molecule type" value="Genomic_DNA"/>
</dbReference>
<gene>
    <name evidence="2" type="ORF">C5O00_11610</name>
</gene>
<accession>A0A2S0HYR3</accession>
<evidence type="ECO:0000313" key="3">
    <source>
        <dbReference type="Proteomes" id="UP000238442"/>
    </source>
</evidence>
<evidence type="ECO:0008006" key="4">
    <source>
        <dbReference type="Google" id="ProtNLM"/>
    </source>
</evidence>
<feature type="transmembrane region" description="Helical" evidence="1">
    <location>
        <begin position="51"/>
        <end position="69"/>
    </location>
</feature>
<name>A0A2S0HYR3_9FLAO</name>
<dbReference type="AlphaFoldDB" id="A0A2S0HYR3"/>
<organism evidence="2 3">
    <name type="scientific">Pukyongia salina</name>
    <dbReference type="NCBI Taxonomy" id="2094025"/>
    <lineage>
        <taxon>Bacteria</taxon>
        <taxon>Pseudomonadati</taxon>
        <taxon>Bacteroidota</taxon>
        <taxon>Flavobacteriia</taxon>
        <taxon>Flavobacteriales</taxon>
        <taxon>Flavobacteriaceae</taxon>
        <taxon>Pukyongia</taxon>
    </lineage>
</organism>
<dbReference type="RefSeq" id="WP_105217018.1">
    <property type="nucleotide sequence ID" value="NZ_CP027062.1"/>
</dbReference>
<protein>
    <recommendedName>
        <fullName evidence="4">RND transporter</fullName>
    </recommendedName>
</protein>
<reference evidence="2 3" key="1">
    <citation type="submission" date="2018-02" db="EMBL/GenBank/DDBJ databases">
        <title>Genomic analysis of the strain RR4-38 isolated from a seawater recirculating aquaculture system.</title>
        <authorList>
            <person name="Kim Y.-S."/>
            <person name="Jang Y.H."/>
            <person name="Kim K.-H."/>
        </authorList>
    </citation>
    <scope>NUCLEOTIDE SEQUENCE [LARGE SCALE GENOMIC DNA]</scope>
    <source>
        <strain evidence="2 3">RR4-38</strain>
    </source>
</reference>